<dbReference type="Pfam" id="PF00135">
    <property type="entry name" value="COesterase"/>
    <property type="match status" value="1"/>
</dbReference>
<comment type="caution">
    <text evidence="10">The sequence shown here is derived from an EMBL/GenBank/DDBJ whole genome shotgun (WGS) entry which is preliminary data.</text>
</comment>
<dbReference type="EMBL" id="WIGN01000377">
    <property type="protein sequence ID" value="KAF6795940.1"/>
    <property type="molecule type" value="Genomic_DNA"/>
</dbReference>
<evidence type="ECO:0000256" key="3">
    <source>
        <dbReference type="ARBA" id="ARBA00022525"/>
    </source>
</evidence>
<evidence type="ECO:0000256" key="7">
    <source>
        <dbReference type="ARBA" id="ARBA00023180"/>
    </source>
</evidence>
<feature type="domain" description="Carboxylesterase type B" evidence="9">
    <location>
        <begin position="35"/>
        <end position="536"/>
    </location>
</feature>
<comment type="similarity">
    <text evidence="2 8">Belongs to the type-B carboxylesterase/lipase family.</text>
</comment>
<keyword evidence="7" id="KW-0325">Glycoprotein</keyword>
<dbReference type="InterPro" id="IPR002018">
    <property type="entry name" value="CarbesteraseB"/>
</dbReference>
<gene>
    <name evidence="10" type="ORF">CSOJ01_13282</name>
</gene>
<dbReference type="AlphaFoldDB" id="A0A8H6ISQ8"/>
<evidence type="ECO:0000313" key="10">
    <source>
        <dbReference type="EMBL" id="KAF6795940.1"/>
    </source>
</evidence>
<feature type="chain" id="PRO_5034757216" description="Carboxylic ester hydrolase" evidence="8">
    <location>
        <begin position="21"/>
        <end position="582"/>
    </location>
</feature>
<dbReference type="GO" id="GO:0016787">
    <property type="term" value="F:hydrolase activity"/>
    <property type="evidence" value="ECO:0007669"/>
    <property type="project" value="UniProtKB-KW"/>
</dbReference>
<comment type="subcellular location">
    <subcellularLocation>
        <location evidence="1">Secreted</location>
    </subcellularLocation>
</comment>
<sequence>MKSFSISVLAAALLPALAAGDPENHSRQHQPRAAQAVNFGAGTVLGRSFGSVETFSGIPYAKPPVGALRLKPPQRFNDTLNLFDATGTAASCPQFTLSSESSNIIIDTLGSLLSLPIFQPLNGQEDCLTLTVQRPAGTPPGAKLPVMLWIFGGGFEFGSTSSYNAASFVRDGIDLKQPFIFVSVNYRLGGFGFLPGKEVLRDGSANLGIMDQRMGMEWVADNIAAFGGDPDKVTIWGESAGAISVFDQMALFDGDNKYKGRPLFRGAIMNSGSVVPADPVDCPKGQVIYDTVVKAAGCAGSANTLDCLRNVDYDTYLRAAATVPSILSRESLALSYVPRPDGVMLRDSPDILSKNGRYAAVPMIIGNQEDEGTVFALFQPEVATTTQLVDYLSELYFHNASRDQLTTLVNTYDSRITEGSPFRTGIFNELSPGFKRRAAILGDLVFILARRSFLSVAKARNPSVPAWSYLNSYNFGTPMVGTFHASDIMQNFFGVFPTFARQTTRTYYLNFLYNQDPNVGTQGLVRWPEWSEDQQLLWWFSDRVAYLKDDFRGSSFDFIFKNMASLNFRDEVNSTALPRWTI</sequence>
<dbReference type="Proteomes" id="UP000652219">
    <property type="component" value="Unassembled WGS sequence"/>
</dbReference>
<dbReference type="Gene3D" id="3.40.50.1820">
    <property type="entry name" value="alpha/beta hydrolase"/>
    <property type="match status" value="1"/>
</dbReference>
<evidence type="ECO:0000259" key="9">
    <source>
        <dbReference type="Pfam" id="PF00135"/>
    </source>
</evidence>
<evidence type="ECO:0000256" key="1">
    <source>
        <dbReference type="ARBA" id="ARBA00004613"/>
    </source>
</evidence>
<dbReference type="InterPro" id="IPR029058">
    <property type="entry name" value="AB_hydrolase_fold"/>
</dbReference>
<evidence type="ECO:0000256" key="5">
    <source>
        <dbReference type="ARBA" id="ARBA00022801"/>
    </source>
</evidence>
<protein>
    <recommendedName>
        <fullName evidence="8">Carboxylic ester hydrolase</fullName>
        <ecNumber evidence="8">3.1.1.-</ecNumber>
    </recommendedName>
</protein>
<keyword evidence="11" id="KW-1185">Reference proteome</keyword>
<dbReference type="FunFam" id="3.40.50.1820:FF:000213">
    <property type="entry name" value="Carboxylic ester hydrolase"/>
    <property type="match status" value="1"/>
</dbReference>
<dbReference type="EC" id="3.1.1.-" evidence="8"/>
<accession>A0A8H6ISQ8</accession>
<dbReference type="GO" id="GO:0005576">
    <property type="term" value="C:extracellular region"/>
    <property type="evidence" value="ECO:0007669"/>
    <property type="project" value="UniProtKB-SubCell"/>
</dbReference>
<evidence type="ECO:0000256" key="6">
    <source>
        <dbReference type="ARBA" id="ARBA00023098"/>
    </source>
</evidence>
<keyword evidence="6" id="KW-0443">Lipid metabolism</keyword>
<dbReference type="InterPro" id="IPR050309">
    <property type="entry name" value="Type-B_Carboxylest/Lipase"/>
</dbReference>
<evidence type="ECO:0000256" key="4">
    <source>
        <dbReference type="ARBA" id="ARBA00022729"/>
    </source>
</evidence>
<dbReference type="GO" id="GO:0006629">
    <property type="term" value="P:lipid metabolic process"/>
    <property type="evidence" value="ECO:0007669"/>
    <property type="project" value="UniProtKB-KW"/>
</dbReference>
<keyword evidence="5 8" id="KW-0378">Hydrolase</keyword>
<evidence type="ECO:0000256" key="2">
    <source>
        <dbReference type="ARBA" id="ARBA00005964"/>
    </source>
</evidence>
<dbReference type="InterPro" id="IPR019826">
    <property type="entry name" value="Carboxylesterase_B_AS"/>
</dbReference>
<feature type="signal peptide" evidence="8">
    <location>
        <begin position="1"/>
        <end position="20"/>
    </location>
</feature>
<evidence type="ECO:0000256" key="8">
    <source>
        <dbReference type="RuleBase" id="RU361235"/>
    </source>
</evidence>
<name>A0A8H6ISQ8_9PEZI</name>
<evidence type="ECO:0000313" key="11">
    <source>
        <dbReference type="Proteomes" id="UP000652219"/>
    </source>
</evidence>
<reference evidence="10 11" key="1">
    <citation type="journal article" date="2020" name="Phytopathology">
        <title>Genome Sequence Resources of Colletotrichum truncatum, C. plurivorum, C. musicola, and C. sojae: Four Species Pathogenic to Soybean (Glycine max).</title>
        <authorList>
            <person name="Rogerio F."/>
            <person name="Boufleur T.R."/>
            <person name="Ciampi-Guillardi M."/>
            <person name="Sukno S.A."/>
            <person name="Thon M.R."/>
            <person name="Massola Junior N.S."/>
            <person name="Baroncelli R."/>
        </authorList>
    </citation>
    <scope>NUCLEOTIDE SEQUENCE [LARGE SCALE GENOMIC DNA]</scope>
    <source>
        <strain evidence="10 11">LFN0009</strain>
    </source>
</reference>
<dbReference type="SUPFAM" id="SSF53474">
    <property type="entry name" value="alpha/beta-Hydrolases"/>
    <property type="match status" value="1"/>
</dbReference>
<proteinExistence type="inferred from homology"/>
<organism evidence="10 11">
    <name type="scientific">Colletotrichum sojae</name>
    <dbReference type="NCBI Taxonomy" id="2175907"/>
    <lineage>
        <taxon>Eukaryota</taxon>
        <taxon>Fungi</taxon>
        <taxon>Dikarya</taxon>
        <taxon>Ascomycota</taxon>
        <taxon>Pezizomycotina</taxon>
        <taxon>Sordariomycetes</taxon>
        <taxon>Hypocreomycetidae</taxon>
        <taxon>Glomerellales</taxon>
        <taxon>Glomerellaceae</taxon>
        <taxon>Colletotrichum</taxon>
        <taxon>Colletotrichum orchidearum species complex</taxon>
    </lineage>
</organism>
<dbReference type="PANTHER" id="PTHR11559">
    <property type="entry name" value="CARBOXYLESTERASE"/>
    <property type="match status" value="1"/>
</dbReference>
<keyword evidence="3" id="KW-0964">Secreted</keyword>
<dbReference type="PROSITE" id="PS00122">
    <property type="entry name" value="CARBOXYLESTERASE_B_1"/>
    <property type="match status" value="1"/>
</dbReference>
<keyword evidence="4 8" id="KW-0732">Signal</keyword>